<comment type="caution">
    <text evidence="2">The sequence shown here is derived from an EMBL/GenBank/DDBJ whole genome shotgun (WGS) entry which is preliminary data.</text>
</comment>
<organism evidence="2 3">
    <name type="scientific">Lolium multiflorum</name>
    <name type="common">Italian ryegrass</name>
    <name type="synonym">Lolium perenne subsp. multiflorum</name>
    <dbReference type="NCBI Taxonomy" id="4521"/>
    <lineage>
        <taxon>Eukaryota</taxon>
        <taxon>Viridiplantae</taxon>
        <taxon>Streptophyta</taxon>
        <taxon>Embryophyta</taxon>
        <taxon>Tracheophyta</taxon>
        <taxon>Spermatophyta</taxon>
        <taxon>Magnoliopsida</taxon>
        <taxon>Liliopsida</taxon>
        <taxon>Poales</taxon>
        <taxon>Poaceae</taxon>
        <taxon>BOP clade</taxon>
        <taxon>Pooideae</taxon>
        <taxon>Poodae</taxon>
        <taxon>Poeae</taxon>
        <taxon>Poeae Chloroplast Group 2 (Poeae type)</taxon>
        <taxon>Loliodinae</taxon>
        <taxon>Loliinae</taxon>
        <taxon>Lolium</taxon>
    </lineage>
</organism>
<dbReference type="AlphaFoldDB" id="A0AAD8WZW0"/>
<dbReference type="SUPFAM" id="SSF52047">
    <property type="entry name" value="RNI-like"/>
    <property type="match status" value="1"/>
</dbReference>
<name>A0AAD8WZW0_LOLMU</name>
<dbReference type="InterPro" id="IPR050232">
    <property type="entry name" value="FBL13/AtMIF1-like"/>
</dbReference>
<proteinExistence type="predicted"/>
<dbReference type="InterPro" id="IPR001810">
    <property type="entry name" value="F-box_dom"/>
</dbReference>
<dbReference type="PROSITE" id="PS50181">
    <property type="entry name" value="FBOX"/>
    <property type="match status" value="1"/>
</dbReference>
<dbReference type="InterPro" id="IPR032675">
    <property type="entry name" value="LRR_dom_sf"/>
</dbReference>
<gene>
    <name evidence="2" type="ORF">QYE76_047132</name>
</gene>
<dbReference type="Gene3D" id="3.80.10.10">
    <property type="entry name" value="Ribonuclease Inhibitor"/>
    <property type="match status" value="1"/>
</dbReference>
<evidence type="ECO:0000313" key="2">
    <source>
        <dbReference type="EMBL" id="KAK1686284.1"/>
    </source>
</evidence>
<protein>
    <recommendedName>
        <fullName evidence="1">F-box domain-containing protein</fullName>
    </recommendedName>
</protein>
<dbReference type="InterPro" id="IPR036047">
    <property type="entry name" value="F-box-like_dom_sf"/>
</dbReference>
<reference evidence="2" key="1">
    <citation type="submission" date="2023-07" db="EMBL/GenBank/DDBJ databases">
        <title>A chromosome-level genome assembly of Lolium multiflorum.</title>
        <authorList>
            <person name="Chen Y."/>
            <person name="Copetti D."/>
            <person name="Kolliker R."/>
            <person name="Studer B."/>
        </authorList>
    </citation>
    <scope>NUCLEOTIDE SEQUENCE</scope>
    <source>
        <strain evidence="2">02402/16</strain>
        <tissue evidence="2">Leaf</tissue>
    </source>
</reference>
<dbReference type="Pfam" id="PF00646">
    <property type="entry name" value="F-box"/>
    <property type="match status" value="1"/>
</dbReference>
<sequence length="379" mass="41924">MAPSHRQGGDRLSALPSNALEHILSHLMSDEAVRSSALSRRWRHVHEAVPVVNLVDSKSGDRYGRSFSDLKVCFDHQVTSAIMGKGAATPIRTFHVTARHPPYELLDQWIVTAVNSGVEDLDVTLSYYDESMNTLCPSIRCPYTGQRNSADFNKDERNRYTKTQPHIFGCGSLCRLSLTNWTLDLPGTVAMASLETLCLRRIMDPRGELQRLILSCPCLVNLTLEECPTITEIALTNARLRTFTMICCHNATSVELHSACVQSLRYKGDLPPRGSSFITVANPATVKAVSIEICENLSSKGPRDVDPVTRLISQCAKLAYLHLSLRPSMAYYSSMFTSILRDLGSLTHLSLRGCLPTDHAVRSVSALLVNTKNLQGSQH</sequence>
<feature type="domain" description="F-box" evidence="1">
    <location>
        <begin position="9"/>
        <end position="70"/>
    </location>
</feature>
<dbReference type="EMBL" id="JAUUTY010000002">
    <property type="protein sequence ID" value="KAK1686284.1"/>
    <property type="molecule type" value="Genomic_DNA"/>
</dbReference>
<keyword evidence="3" id="KW-1185">Reference proteome</keyword>
<dbReference type="InterPro" id="IPR055411">
    <property type="entry name" value="LRR_FXL15/At3g58940/PEG3-like"/>
</dbReference>
<accession>A0AAD8WZW0</accession>
<dbReference type="SUPFAM" id="SSF81383">
    <property type="entry name" value="F-box domain"/>
    <property type="match status" value="1"/>
</dbReference>
<evidence type="ECO:0000259" key="1">
    <source>
        <dbReference type="PROSITE" id="PS50181"/>
    </source>
</evidence>
<dbReference type="Pfam" id="PF24758">
    <property type="entry name" value="LRR_At5g56370"/>
    <property type="match status" value="1"/>
</dbReference>
<dbReference type="PANTHER" id="PTHR31900:SF30">
    <property type="entry name" value="SUPERFAMILY PROTEIN, PUTATIVE-RELATED"/>
    <property type="match status" value="1"/>
</dbReference>
<evidence type="ECO:0000313" key="3">
    <source>
        <dbReference type="Proteomes" id="UP001231189"/>
    </source>
</evidence>
<dbReference type="Proteomes" id="UP001231189">
    <property type="component" value="Unassembled WGS sequence"/>
</dbReference>
<dbReference type="PANTHER" id="PTHR31900">
    <property type="entry name" value="F-BOX/RNI SUPERFAMILY PROTEIN-RELATED"/>
    <property type="match status" value="1"/>
</dbReference>